<dbReference type="Pfam" id="PF01436">
    <property type="entry name" value="NHL"/>
    <property type="match status" value="1"/>
</dbReference>
<organism evidence="4 5">
    <name type="scientific">Adineta ricciae</name>
    <name type="common">Rotifer</name>
    <dbReference type="NCBI Taxonomy" id="249248"/>
    <lineage>
        <taxon>Eukaryota</taxon>
        <taxon>Metazoa</taxon>
        <taxon>Spiralia</taxon>
        <taxon>Gnathifera</taxon>
        <taxon>Rotifera</taxon>
        <taxon>Eurotatoria</taxon>
        <taxon>Bdelloidea</taxon>
        <taxon>Adinetida</taxon>
        <taxon>Adinetidae</taxon>
        <taxon>Adineta</taxon>
    </lineage>
</organism>
<dbReference type="GO" id="GO:0008270">
    <property type="term" value="F:zinc ion binding"/>
    <property type="evidence" value="ECO:0007669"/>
    <property type="project" value="UniProtKB-KW"/>
</dbReference>
<dbReference type="InterPro" id="IPR050952">
    <property type="entry name" value="TRIM-NHL_E3_ligases"/>
</dbReference>
<keyword evidence="3" id="KW-0732">Signal</keyword>
<evidence type="ECO:0000256" key="3">
    <source>
        <dbReference type="SAM" id="SignalP"/>
    </source>
</evidence>
<accession>A0A814R6M5</accession>
<dbReference type="AlphaFoldDB" id="A0A814R6M5"/>
<evidence type="ECO:0000256" key="1">
    <source>
        <dbReference type="ARBA" id="ARBA00022737"/>
    </source>
</evidence>
<comment type="caution">
    <text evidence="4">The sequence shown here is derived from an EMBL/GenBank/DDBJ whole genome shotgun (WGS) entry which is preliminary data.</text>
</comment>
<evidence type="ECO:0000313" key="4">
    <source>
        <dbReference type="EMBL" id="CAF1128442.1"/>
    </source>
</evidence>
<dbReference type="EMBL" id="CAJNOJ010000108">
    <property type="protein sequence ID" value="CAF1128442.1"/>
    <property type="molecule type" value="Genomic_DNA"/>
</dbReference>
<dbReference type="OrthoDB" id="342730at2759"/>
<dbReference type="PANTHER" id="PTHR24104:SF25">
    <property type="entry name" value="PROTEIN LIN-41"/>
    <property type="match status" value="1"/>
</dbReference>
<dbReference type="Proteomes" id="UP000663852">
    <property type="component" value="Unassembled WGS sequence"/>
</dbReference>
<keyword evidence="1" id="KW-0677">Repeat</keyword>
<evidence type="ECO:0000313" key="5">
    <source>
        <dbReference type="Proteomes" id="UP000663852"/>
    </source>
</evidence>
<dbReference type="SUPFAM" id="SSF101898">
    <property type="entry name" value="NHL repeat"/>
    <property type="match status" value="1"/>
</dbReference>
<dbReference type="PROSITE" id="PS51125">
    <property type="entry name" value="NHL"/>
    <property type="match status" value="1"/>
</dbReference>
<name>A0A814R6M5_ADIRI</name>
<dbReference type="Gene3D" id="2.120.10.30">
    <property type="entry name" value="TolB, C-terminal domain"/>
    <property type="match status" value="1"/>
</dbReference>
<sequence length="440" mass="49937">MFFILLMLFINGIEVFSINQHKFCPTAKWNSDASTFNEKIIAIKGSSMFIDKKNTIYALSRDKARILIWPSGQIQPIIINCTTEARLHFMFVSNIGDIYISATDNTITQWIANTNEFVDIMTLGTLCWSMFIDVSDNLYCTMLTHHKVIRMFFKGDILMNIKEIAATGFGGSGPHELERPHGIFVDTNFDLYVADCDNQRIQFFLSGEKNGKTVAGRTSLDITITLHDPVSIVLDADKYLFISDSLNHRIIGSGPNGFRCLIGCRSEDVESDQSISPAHLTFDVDGNMFVIDYNDARIQKFDIEKDSCVNVPTTIQTVYSSTLTTNHSMFSRTIFNNSNYYYEAIQIAVTKNDFYILTGNSTINLYGFLYKDFFSPFIPTANLIAWYGNCCDKEQFKFTLELKIGIKYILVITTYNPRVIGSFSIILFGSNMVHFEQIGE</sequence>
<protein>
    <submittedName>
        <fullName evidence="4">Uncharacterized protein</fullName>
    </submittedName>
</protein>
<dbReference type="PANTHER" id="PTHR24104">
    <property type="entry name" value="E3 UBIQUITIN-PROTEIN LIGASE NHLRC1-RELATED"/>
    <property type="match status" value="1"/>
</dbReference>
<feature type="chain" id="PRO_5033020598" evidence="3">
    <location>
        <begin position="16"/>
        <end position="440"/>
    </location>
</feature>
<dbReference type="InterPro" id="IPR001258">
    <property type="entry name" value="NHL_repeat"/>
</dbReference>
<gene>
    <name evidence="4" type="ORF">EDS130_LOCUS21442</name>
</gene>
<evidence type="ECO:0000256" key="2">
    <source>
        <dbReference type="PROSITE-ProRule" id="PRU00504"/>
    </source>
</evidence>
<reference evidence="4" key="1">
    <citation type="submission" date="2021-02" db="EMBL/GenBank/DDBJ databases">
        <authorList>
            <person name="Nowell W R."/>
        </authorList>
    </citation>
    <scope>NUCLEOTIDE SEQUENCE</scope>
</reference>
<proteinExistence type="predicted"/>
<feature type="repeat" description="NHL" evidence="2">
    <location>
        <begin position="171"/>
        <end position="207"/>
    </location>
</feature>
<feature type="signal peptide" evidence="3">
    <location>
        <begin position="1"/>
        <end position="15"/>
    </location>
</feature>
<dbReference type="InterPro" id="IPR011042">
    <property type="entry name" value="6-blade_b-propeller_TolB-like"/>
</dbReference>